<feature type="compositionally biased region" description="Basic and acidic residues" evidence="8">
    <location>
        <begin position="16"/>
        <end position="26"/>
    </location>
</feature>
<comment type="subcellular location">
    <subcellularLocation>
        <location evidence="1">Cell membrane</location>
        <topology evidence="1">Multi-pass membrane protein</topology>
    </subcellularLocation>
</comment>
<dbReference type="OrthoDB" id="3404679at2"/>
<dbReference type="AlphaFoldDB" id="A0A323VIW7"/>
<evidence type="ECO:0000256" key="3">
    <source>
        <dbReference type="ARBA" id="ARBA00022679"/>
    </source>
</evidence>
<evidence type="ECO:0000256" key="2">
    <source>
        <dbReference type="ARBA" id="ARBA00022475"/>
    </source>
</evidence>
<evidence type="ECO:0000256" key="4">
    <source>
        <dbReference type="ARBA" id="ARBA00022692"/>
    </source>
</evidence>
<accession>A0A323VIW7</accession>
<keyword evidence="13" id="KW-1185">Reference proteome</keyword>
<dbReference type="EMBL" id="QKNV01000015">
    <property type="protein sequence ID" value="PZA22956.1"/>
    <property type="molecule type" value="Genomic_DNA"/>
</dbReference>
<dbReference type="InterPro" id="IPR043968">
    <property type="entry name" value="SGNH"/>
</dbReference>
<protein>
    <submittedName>
        <fullName evidence="12">Acyltransferase</fullName>
    </submittedName>
</protein>
<keyword evidence="5 9" id="KW-1133">Transmembrane helix</keyword>
<dbReference type="GO" id="GO:0016747">
    <property type="term" value="F:acyltransferase activity, transferring groups other than amino-acyl groups"/>
    <property type="evidence" value="ECO:0007669"/>
    <property type="project" value="InterPro"/>
</dbReference>
<dbReference type="PANTHER" id="PTHR23028:SF53">
    <property type="entry name" value="ACYL_TRANSF_3 DOMAIN-CONTAINING PROTEIN"/>
    <property type="match status" value="1"/>
</dbReference>
<evidence type="ECO:0000256" key="7">
    <source>
        <dbReference type="ARBA" id="ARBA00023315"/>
    </source>
</evidence>
<evidence type="ECO:0000256" key="5">
    <source>
        <dbReference type="ARBA" id="ARBA00022989"/>
    </source>
</evidence>
<dbReference type="InterPro" id="IPR050879">
    <property type="entry name" value="Acyltransferase_3"/>
</dbReference>
<keyword evidence="4 9" id="KW-0812">Transmembrane</keyword>
<feature type="domain" description="SGNH" evidence="11">
    <location>
        <begin position="516"/>
        <end position="737"/>
    </location>
</feature>
<feature type="transmembrane region" description="Helical" evidence="9">
    <location>
        <begin position="216"/>
        <end position="234"/>
    </location>
</feature>
<feature type="transmembrane region" description="Helical" evidence="9">
    <location>
        <begin position="302"/>
        <end position="323"/>
    </location>
</feature>
<evidence type="ECO:0000256" key="8">
    <source>
        <dbReference type="SAM" id="MobiDB-lite"/>
    </source>
</evidence>
<dbReference type="Proteomes" id="UP000247602">
    <property type="component" value="Unassembled WGS sequence"/>
</dbReference>
<dbReference type="GO" id="GO:0009103">
    <property type="term" value="P:lipopolysaccharide biosynthetic process"/>
    <property type="evidence" value="ECO:0007669"/>
    <property type="project" value="TreeGrafter"/>
</dbReference>
<keyword evidence="3 12" id="KW-0808">Transferase</keyword>
<proteinExistence type="predicted"/>
<evidence type="ECO:0000256" key="6">
    <source>
        <dbReference type="ARBA" id="ARBA00023136"/>
    </source>
</evidence>
<feature type="transmembrane region" description="Helical" evidence="9">
    <location>
        <begin position="58"/>
        <end position="75"/>
    </location>
</feature>
<evidence type="ECO:0000313" key="12">
    <source>
        <dbReference type="EMBL" id="PZA22956.1"/>
    </source>
</evidence>
<feature type="transmembrane region" description="Helical" evidence="9">
    <location>
        <begin position="279"/>
        <end position="296"/>
    </location>
</feature>
<feature type="transmembrane region" description="Helical" evidence="9">
    <location>
        <begin position="246"/>
        <end position="267"/>
    </location>
</feature>
<dbReference type="InterPro" id="IPR002656">
    <property type="entry name" value="Acyl_transf_3_dom"/>
</dbReference>
<dbReference type="GO" id="GO:0005886">
    <property type="term" value="C:plasma membrane"/>
    <property type="evidence" value="ECO:0007669"/>
    <property type="project" value="UniProtKB-SubCell"/>
</dbReference>
<dbReference type="Pfam" id="PF01757">
    <property type="entry name" value="Acyl_transf_3"/>
    <property type="match status" value="1"/>
</dbReference>
<evidence type="ECO:0000313" key="13">
    <source>
        <dbReference type="Proteomes" id="UP000247602"/>
    </source>
</evidence>
<gene>
    <name evidence="12" type="ORF">DMO24_02380</name>
</gene>
<feature type="transmembrane region" description="Helical" evidence="9">
    <location>
        <begin position="421"/>
        <end position="440"/>
    </location>
</feature>
<evidence type="ECO:0000256" key="1">
    <source>
        <dbReference type="ARBA" id="ARBA00004651"/>
    </source>
</evidence>
<dbReference type="Pfam" id="PF19040">
    <property type="entry name" value="SGNH"/>
    <property type="match status" value="1"/>
</dbReference>
<feature type="transmembrane region" description="Helical" evidence="9">
    <location>
        <begin position="81"/>
        <end position="101"/>
    </location>
</feature>
<keyword evidence="7 12" id="KW-0012">Acyltransferase</keyword>
<feature type="region of interest" description="Disordered" evidence="8">
    <location>
        <begin position="16"/>
        <end position="50"/>
    </location>
</feature>
<organism evidence="12 13">
    <name type="scientific">Modestobacter versicolor</name>
    <dbReference type="NCBI Taxonomy" id="429133"/>
    <lineage>
        <taxon>Bacteria</taxon>
        <taxon>Bacillati</taxon>
        <taxon>Actinomycetota</taxon>
        <taxon>Actinomycetes</taxon>
        <taxon>Geodermatophilales</taxon>
        <taxon>Geodermatophilaceae</taxon>
        <taxon>Modestobacter</taxon>
    </lineage>
</organism>
<dbReference type="InterPro" id="IPR036514">
    <property type="entry name" value="SGNH_hydro_sf"/>
</dbReference>
<evidence type="ECO:0000256" key="9">
    <source>
        <dbReference type="SAM" id="Phobius"/>
    </source>
</evidence>
<sequence length="742" mass="79652">MAAVGRRVAALLDAPRRPGGQEDLRRSRVRTTSVAESQGRAPDAPAARRPSHFRGDIEGLRAVAVGLVVLDHVLGWPTGGFIGVDVFFVISGFLITGLLVRERRRTGGISFRDFYRRRARRLMPAAVATLVVTNLTMWALFLHFRAAQVTEDSIWALLFGANIRFAQAGTDYFQTTSPPSPVQHFWSLAVEEQFYLVWPLLILAVFAVADRRRRSATRLLGGVVLVAAAVSFAWSVHATDVSATTAYFSTFARAWELAVGAAVALAATRLHRLPRAAQVVGAWVGLAGVVASAFVIDESTPFPGSAAGLPVLATALVIAFGHVRQGPGTRWALGSGVMRYLGRISYSLYLWHWPLSVVLRDLMDDSTAAYHLAAIGGALFLASVSHHVIEQPVLHSRWLLAGPERAKPIRGSQQVFRRARVVAFGSLLAVSVPAITLGVLNPPGRLSPEQIAAAELAAEVAPVGATTDAPAEDPLTTEIRRSIGADIWPALDPALDQLDQARAPEWVEDQCLNVTPDNEESCLYGDEEAASTAVLLGDSVAISWLPGLRAAMAPLGWSIQSLTYEECPNITAEVRHGTSSSAYPECTDHRSWALERIAELGPDLVILSNSYGAQLLDEDADVDTAWRDGLEQVIGQVTATGAAAAVLGMPPSGESLQECVTALSDPSDCTGPPSDEWKDRMRVEEAATTAAGATYVDPTPWFCYRNRCPAVVGSTPVFSEGVHLTRQYSTKLAPQLATALLG</sequence>
<dbReference type="Gene3D" id="3.40.50.1110">
    <property type="entry name" value="SGNH hydrolase"/>
    <property type="match status" value="1"/>
</dbReference>
<evidence type="ECO:0000259" key="11">
    <source>
        <dbReference type="Pfam" id="PF19040"/>
    </source>
</evidence>
<keyword evidence="2" id="KW-1003">Cell membrane</keyword>
<evidence type="ECO:0000259" key="10">
    <source>
        <dbReference type="Pfam" id="PF01757"/>
    </source>
</evidence>
<keyword evidence="6 9" id="KW-0472">Membrane</keyword>
<feature type="transmembrane region" description="Helical" evidence="9">
    <location>
        <begin position="369"/>
        <end position="389"/>
    </location>
</feature>
<feature type="domain" description="Acyltransferase 3" evidence="10">
    <location>
        <begin position="56"/>
        <end position="382"/>
    </location>
</feature>
<feature type="transmembrane region" description="Helical" evidence="9">
    <location>
        <begin position="193"/>
        <end position="209"/>
    </location>
</feature>
<name>A0A323VIW7_9ACTN</name>
<reference evidence="12 13" key="1">
    <citation type="submission" date="2018-06" db="EMBL/GenBank/DDBJ databases">
        <title>Draft genome sequence of Modestobacter versicolor CP153-2.</title>
        <authorList>
            <person name="Gundlapally S.R."/>
        </authorList>
    </citation>
    <scope>NUCLEOTIDE SEQUENCE [LARGE SCALE GENOMIC DNA]</scope>
    <source>
        <strain evidence="12 13">CP153-2</strain>
    </source>
</reference>
<feature type="transmembrane region" description="Helical" evidence="9">
    <location>
        <begin position="122"/>
        <end position="141"/>
    </location>
</feature>
<dbReference type="PANTHER" id="PTHR23028">
    <property type="entry name" value="ACETYLTRANSFERASE"/>
    <property type="match status" value="1"/>
</dbReference>
<comment type="caution">
    <text evidence="12">The sequence shown here is derived from an EMBL/GenBank/DDBJ whole genome shotgun (WGS) entry which is preliminary data.</text>
</comment>